<dbReference type="InterPro" id="IPR011051">
    <property type="entry name" value="RmlC_Cupin_sf"/>
</dbReference>
<dbReference type="Proteomes" id="UP001472677">
    <property type="component" value="Unassembled WGS sequence"/>
</dbReference>
<comment type="caution">
    <text evidence="1">The sequence shown here is derived from an EMBL/GenBank/DDBJ whole genome shotgun (WGS) entry which is preliminary data.</text>
</comment>
<reference evidence="1 2" key="1">
    <citation type="journal article" date="2024" name="G3 (Bethesda)">
        <title>Genome assembly of Hibiscus sabdariffa L. provides insights into metabolisms of medicinal natural products.</title>
        <authorList>
            <person name="Kim T."/>
        </authorList>
    </citation>
    <scope>NUCLEOTIDE SEQUENCE [LARGE SCALE GENOMIC DNA]</scope>
    <source>
        <strain evidence="1">TK-2024</strain>
        <tissue evidence="1">Old leaves</tissue>
    </source>
</reference>
<dbReference type="EMBL" id="JBBPBM010000406">
    <property type="protein sequence ID" value="KAK8495775.1"/>
    <property type="molecule type" value="Genomic_DNA"/>
</dbReference>
<evidence type="ECO:0000313" key="2">
    <source>
        <dbReference type="Proteomes" id="UP001472677"/>
    </source>
</evidence>
<dbReference type="Gene3D" id="2.60.120.10">
    <property type="entry name" value="Jelly Rolls"/>
    <property type="match status" value="1"/>
</dbReference>
<dbReference type="PANTHER" id="PTHR31189:SF45">
    <property type="entry name" value="OS09G0552500 PROTEIN"/>
    <property type="match status" value="1"/>
</dbReference>
<dbReference type="InterPro" id="IPR050253">
    <property type="entry name" value="Seed_Storage-Functional"/>
</dbReference>
<keyword evidence="2" id="KW-1185">Reference proteome</keyword>
<dbReference type="InterPro" id="IPR014710">
    <property type="entry name" value="RmlC-like_jellyroll"/>
</dbReference>
<sequence length="301" mass="33417">MTFNFIGLKKGDVIPVPYASVSWWYNYGDSDVVIVFSADATNTYVAGEITYFMLTGSLAHLAAFSHDFITRTYQINEEKAEKLSGSQKGVFLLKLSEEEAKTIPNPNEELPNIWTQNMDASSPDVEPKPPGHRPTHLIHGFYTLQSESLSETEKESSSVPDRNNLVGEEDALNAICIGNDYNDCCMHARKELRSQLGELEFMGIGLNEVSLMASDKQCTLHGEDNNVMIEDDSQEVIVKENGNNWAEVVSKAPNKVDYNLSGIKDDTILVDLDLASSRPLEDICNMGLKPIVESSTQSREI</sequence>
<dbReference type="SUPFAM" id="SSF51182">
    <property type="entry name" value="RmlC-like cupins"/>
    <property type="match status" value="1"/>
</dbReference>
<proteinExistence type="predicted"/>
<dbReference type="PANTHER" id="PTHR31189">
    <property type="entry name" value="OS03G0336100 PROTEIN-RELATED"/>
    <property type="match status" value="1"/>
</dbReference>
<accession>A0ABR2AQG3</accession>
<evidence type="ECO:0000313" key="1">
    <source>
        <dbReference type="EMBL" id="KAK8495775.1"/>
    </source>
</evidence>
<organism evidence="1 2">
    <name type="scientific">Hibiscus sabdariffa</name>
    <name type="common">roselle</name>
    <dbReference type="NCBI Taxonomy" id="183260"/>
    <lineage>
        <taxon>Eukaryota</taxon>
        <taxon>Viridiplantae</taxon>
        <taxon>Streptophyta</taxon>
        <taxon>Embryophyta</taxon>
        <taxon>Tracheophyta</taxon>
        <taxon>Spermatophyta</taxon>
        <taxon>Magnoliopsida</taxon>
        <taxon>eudicotyledons</taxon>
        <taxon>Gunneridae</taxon>
        <taxon>Pentapetalae</taxon>
        <taxon>rosids</taxon>
        <taxon>malvids</taxon>
        <taxon>Malvales</taxon>
        <taxon>Malvaceae</taxon>
        <taxon>Malvoideae</taxon>
        <taxon>Hibiscus</taxon>
    </lineage>
</organism>
<gene>
    <name evidence="1" type="ORF">V6N12_032778</name>
</gene>
<protein>
    <submittedName>
        <fullName evidence="1">Uncharacterized protein</fullName>
    </submittedName>
</protein>
<name>A0ABR2AQG3_9ROSI</name>